<dbReference type="Proteomes" id="UP001195483">
    <property type="component" value="Unassembled WGS sequence"/>
</dbReference>
<proteinExistence type="predicted"/>
<organism evidence="2 3">
    <name type="scientific">Potamilus streckersoni</name>
    <dbReference type="NCBI Taxonomy" id="2493646"/>
    <lineage>
        <taxon>Eukaryota</taxon>
        <taxon>Metazoa</taxon>
        <taxon>Spiralia</taxon>
        <taxon>Lophotrochozoa</taxon>
        <taxon>Mollusca</taxon>
        <taxon>Bivalvia</taxon>
        <taxon>Autobranchia</taxon>
        <taxon>Heteroconchia</taxon>
        <taxon>Palaeoheterodonta</taxon>
        <taxon>Unionida</taxon>
        <taxon>Unionoidea</taxon>
        <taxon>Unionidae</taxon>
        <taxon>Ambleminae</taxon>
        <taxon>Lampsilini</taxon>
        <taxon>Potamilus</taxon>
    </lineage>
</organism>
<feature type="signal peptide" evidence="1">
    <location>
        <begin position="1"/>
        <end position="16"/>
    </location>
</feature>
<sequence length="76" mass="9070">MKYLTFLLFWGVCAVAFTKDLRERRSSTTLDAAMVEDLIRDVEDGKVDLNELLDKRDNNQYKRLYFPLPIRWDGKR</sequence>
<keyword evidence="1" id="KW-0732">Signal</keyword>
<name>A0AAE0SQT5_9BIVA</name>
<gene>
    <name evidence="2" type="ORF">CHS0354_033398</name>
</gene>
<reference evidence="2" key="3">
    <citation type="submission" date="2023-05" db="EMBL/GenBank/DDBJ databases">
        <authorList>
            <person name="Smith C.H."/>
        </authorList>
    </citation>
    <scope>NUCLEOTIDE SEQUENCE</scope>
    <source>
        <strain evidence="2">CHS0354</strain>
        <tissue evidence="2">Mantle</tissue>
    </source>
</reference>
<protein>
    <submittedName>
        <fullName evidence="2">Uncharacterized protein</fullName>
    </submittedName>
</protein>
<reference evidence="2" key="2">
    <citation type="journal article" date="2021" name="Genome Biol. Evol.">
        <title>Developing a high-quality reference genome for a parasitic bivalve with doubly uniparental inheritance (Bivalvia: Unionida).</title>
        <authorList>
            <person name="Smith C.H."/>
        </authorList>
    </citation>
    <scope>NUCLEOTIDE SEQUENCE</scope>
    <source>
        <strain evidence="2">CHS0354</strain>
        <tissue evidence="2">Mantle</tissue>
    </source>
</reference>
<reference evidence="2" key="1">
    <citation type="journal article" date="2021" name="Genome Biol. Evol.">
        <title>A High-Quality Reference Genome for a Parasitic Bivalve with Doubly Uniparental Inheritance (Bivalvia: Unionida).</title>
        <authorList>
            <person name="Smith C.H."/>
        </authorList>
    </citation>
    <scope>NUCLEOTIDE SEQUENCE</scope>
    <source>
        <strain evidence="2">CHS0354</strain>
    </source>
</reference>
<dbReference type="EMBL" id="JAEAOA010001955">
    <property type="protein sequence ID" value="KAK3596435.1"/>
    <property type="molecule type" value="Genomic_DNA"/>
</dbReference>
<accession>A0AAE0SQT5</accession>
<feature type="chain" id="PRO_5042264956" evidence="1">
    <location>
        <begin position="17"/>
        <end position="76"/>
    </location>
</feature>
<dbReference type="AlphaFoldDB" id="A0AAE0SQT5"/>
<evidence type="ECO:0000256" key="1">
    <source>
        <dbReference type="SAM" id="SignalP"/>
    </source>
</evidence>
<keyword evidence="3" id="KW-1185">Reference proteome</keyword>
<evidence type="ECO:0000313" key="2">
    <source>
        <dbReference type="EMBL" id="KAK3596435.1"/>
    </source>
</evidence>
<evidence type="ECO:0000313" key="3">
    <source>
        <dbReference type="Proteomes" id="UP001195483"/>
    </source>
</evidence>
<comment type="caution">
    <text evidence="2">The sequence shown here is derived from an EMBL/GenBank/DDBJ whole genome shotgun (WGS) entry which is preliminary data.</text>
</comment>